<keyword evidence="2" id="KW-1185">Reference proteome</keyword>
<dbReference type="EMBL" id="UZAJ01039971">
    <property type="protein sequence ID" value="VDP12454.1"/>
    <property type="molecule type" value="Genomic_DNA"/>
</dbReference>
<reference evidence="1 2" key="2">
    <citation type="submission" date="2018-11" db="EMBL/GenBank/DDBJ databases">
        <authorList>
            <consortium name="Pathogen Informatics"/>
        </authorList>
    </citation>
    <scope>NUCLEOTIDE SEQUENCE [LARGE SCALE GENOMIC DNA]</scope>
</reference>
<organism evidence="3">
    <name type="scientific">Onchocerca flexuosa</name>
    <dbReference type="NCBI Taxonomy" id="387005"/>
    <lineage>
        <taxon>Eukaryota</taxon>
        <taxon>Metazoa</taxon>
        <taxon>Ecdysozoa</taxon>
        <taxon>Nematoda</taxon>
        <taxon>Chromadorea</taxon>
        <taxon>Rhabditida</taxon>
        <taxon>Spirurina</taxon>
        <taxon>Spiruromorpha</taxon>
        <taxon>Filarioidea</taxon>
        <taxon>Onchocercidae</taxon>
        <taxon>Onchocerca</taxon>
    </lineage>
</organism>
<dbReference type="AlphaFoldDB" id="A0A183HZJ6"/>
<evidence type="ECO:0000313" key="1">
    <source>
        <dbReference type="EMBL" id="VDP12454.1"/>
    </source>
</evidence>
<proteinExistence type="predicted"/>
<dbReference type="Proteomes" id="UP000267606">
    <property type="component" value="Unassembled WGS sequence"/>
</dbReference>
<evidence type="ECO:0000313" key="3">
    <source>
        <dbReference type="WBParaSite" id="OFLC_0001290901-mRNA-1"/>
    </source>
</evidence>
<protein>
    <submittedName>
        <fullName evidence="3">Secreted protein</fullName>
    </submittedName>
</protein>
<evidence type="ECO:0000313" key="2">
    <source>
        <dbReference type="Proteomes" id="UP000267606"/>
    </source>
</evidence>
<gene>
    <name evidence="1" type="ORF">OFLC_LOCUS12908</name>
</gene>
<name>A0A183HZJ6_9BILA</name>
<reference evidence="3" key="1">
    <citation type="submission" date="2016-06" db="UniProtKB">
        <authorList>
            <consortium name="WormBaseParasite"/>
        </authorList>
    </citation>
    <scope>IDENTIFICATION</scope>
</reference>
<accession>A0A183HZJ6</accession>
<dbReference type="WBParaSite" id="OFLC_0001290901-mRNA-1">
    <property type="protein sequence ID" value="OFLC_0001290901-mRNA-1"/>
    <property type="gene ID" value="OFLC_0001290901"/>
</dbReference>
<sequence>MRVCRQIHSTTCPAVALHAVYHLFIPIFTVRHRQSNDKHSLLPLQHRHSEHCLQLVLLNLPYSFESFTVIFNRSEQLDFIFSSNM</sequence>